<evidence type="ECO:0000256" key="4">
    <source>
        <dbReference type="ARBA" id="ARBA00022679"/>
    </source>
</evidence>
<dbReference type="OrthoDB" id="5835829at2759"/>
<evidence type="ECO:0000256" key="1">
    <source>
        <dbReference type="ARBA" id="ARBA00004240"/>
    </source>
</evidence>
<dbReference type="PROSITE" id="PS00375">
    <property type="entry name" value="UDPGT"/>
    <property type="match status" value="1"/>
</dbReference>
<dbReference type="PANTHER" id="PTHR48043">
    <property type="entry name" value="EG:EG0003.4 PROTEIN-RELATED"/>
    <property type="match status" value="1"/>
</dbReference>
<evidence type="ECO:0000313" key="13">
    <source>
        <dbReference type="EMBL" id="VVC34922.1"/>
    </source>
</evidence>
<keyword evidence="4 11" id="KW-0808">Transferase</keyword>
<dbReference type="FunFam" id="3.40.50.2000:FF:000050">
    <property type="entry name" value="UDP-glucuronosyltransferase"/>
    <property type="match status" value="1"/>
</dbReference>
<dbReference type="AlphaFoldDB" id="A0A5E4MRL4"/>
<keyword evidence="7 12" id="KW-1133">Transmembrane helix</keyword>
<name>A0A5E4MRL4_9HEMI</name>
<reference evidence="13 14" key="1">
    <citation type="submission" date="2019-08" db="EMBL/GenBank/DDBJ databases">
        <authorList>
            <person name="Alioto T."/>
            <person name="Alioto T."/>
            <person name="Gomez Garrido J."/>
        </authorList>
    </citation>
    <scope>NUCLEOTIDE SEQUENCE [LARGE SCALE GENOMIC DNA]</scope>
</reference>
<dbReference type="SUPFAM" id="SSF53756">
    <property type="entry name" value="UDP-Glycosyltransferase/glycogen phosphorylase"/>
    <property type="match status" value="1"/>
</dbReference>
<dbReference type="InterPro" id="IPR050271">
    <property type="entry name" value="UDP-glycosyltransferase"/>
</dbReference>
<accession>A0A5E4MRL4</accession>
<dbReference type="Proteomes" id="UP000325440">
    <property type="component" value="Unassembled WGS sequence"/>
</dbReference>
<evidence type="ECO:0000256" key="8">
    <source>
        <dbReference type="ARBA" id="ARBA00023136"/>
    </source>
</evidence>
<feature type="transmembrane region" description="Helical" evidence="12">
    <location>
        <begin position="493"/>
        <end position="515"/>
    </location>
</feature>
<keyword evidence="3 11" id="KW-0328">Glycosyltransferase</keyword>
<keyword evidence="6" id="KW-0256">Endoplasmic reticulum</keyword>
<evidence type="ECO:0000256" key="3">
    <source>
        <dbReference type="ARBA" id="ARBA00022676"/>
    </source>
</evidence>
<keyword evidence="9" id="KW-0325">Glycoprotein</keyword>
<protein>
    <submittedName>
        <fullName evidence="13">UDP-glucuronosyl/UDP-glucosyltransferase</fullName>
    </submittedName>
</protein>
<dbReference type="GO" id="GO:0008194">
    <property type="term" value="F:UDP-glycosyltransferase activity"/>
    <property type="evidence" value="ECO:0007669"/>
    <property type="project" value="InterPro"/>
</dbReference>
<keyword evidence="5 12" id="KW-0812">Transmembrane</keyword>
<sequence>MKSSSYDRLARIATIVLAWRTLTFVRPAFGYELLQLQPPNKPSNILAFLPTEGKSHFFGFKPLLETLVERGHNVTLVSPFSLDGVKLPYRHVKVEQTLGDFDMLNVAKFVNLIPTPVHLWWFGPHISEISLNKSSVMDFIAHDRSSFDLVLFENFYHECFVAIGHKYGAPVIQLLPFATNARVSQWQKNPHNPAYMPDLTSRYASNMTFAQRTTNFVATFFYIAMNRVFYLPKHRTLVDKYFVYPGYEGRSDLTEMLQNISLTLINSHPIIGSAVPMVPSYVNVAGMHCLPSKELPKDLKEIMDGSEKGVVYFSLGSIVKSSQMPNETVSLLLSELSKIEQTVLWKWEANEVPQLPKNVIIRKWFPQNDILGHPNCKLFITHGGVHSTIESIYHGVPMLAIPVFGDQLGNSLRAQYRGVAIQIPYFDLTHETFGNALYKLLNEPTYAENAKKTSTVFRDNPMTPLETAVYWVEYVIKYGGAEHLRTSANSLHWFQYLLLDVMTLIILLVYLFFWVTKKALKNIYRYCCCGKREMTIDDKKKQL</sequence>
<keyword evidence="8 12" id="KW-0472">Membrane</keyword>
<evidence type="ECO:0000256" key="6">
    <source>
        <dbReference type="ARBA" id="ARBA00022824"/>
    </source>
</evidence>
<gene>
    <name evidence="13" type="ORF">CINCED_3A009476</name>
</gene>
<keyword evidence="14" id="KW-1185">Reference proteome</keyword>
<dbReference type="PANTHER" id="PTHR48043:SF159">
    <property type="entry name" value="EG:EG0003.4 PROTEIN-RELATED"/>
    <property type="match status" value="1"/>
</dbReference>
<evidence type="ECO:0000256" key="9">
    <source>
        <dbReference type="ARBA" id="ARBA00023180"/>
    </source>
</evidence>
<evidence type="ECO:0000256" key="2">
    <source>
        <dbReference type="ARBA" id="ARBA00009995"/>
    </source>
</evidence>
<dbReference type="InterPro" id="IPR035595">
    <property type="entry name" value="UDP_glycos_trans_CS"/>
</dbReference>
<dbReference type="Pfam" id="PF00201">
    <property type="entry name" value="UDPGT"/>
    <property type="match status" value="1"/>
</dbReference>
<evidence type="ECO:0000256" key="12">
    <source>
        <dbReference type="SAM" id="Phobius"/>
    </source>
</evidence>
<evidence type="ECO:0000256" key="11">
    <source>
        <dbReference type="RuleBase" id="RU003718"/>
    </source>
</evidence>
<comment type="subcellular location">
    <subcellularLocation>
        <location evidence="10">Endomembrane system</location>
        <topology evidence="10">Single-pass type I membrane protein</topology>
    </subcellularLocation>
    <subcellularLocation>
        <location evidence="1">Endoplasmic reticulum</location>
    </subcellularLocation>
</comment>
<dbReference type="Gene3D" id="3.40.50.2000">
    <property type="entry name" value="Glycogen Phosphorylase B"/>
    <property type="match status" value="2"/>
</dbReference>
<dbReference type="EMBL" id="CABPRJ010001026">
    <property type="protein sequence ID" value="VVC34922.1"/>
    <property type="molecule type" value="Genomic_DNA"/>
</dbReference>
<organism evidence="13 14">
    <name type="scientific">Cinara cedri</name>
    <dbReference type="NCBI Taxonomy" id="506608"/>
    <lineage>
        <taxon>Eukaryota</taxon>
        <taxon>Metazoa</taxon>
        <taxon>Ecdysozoa</taxon>
        <taxon>Arthropoda</taxon>
        <taxon>Hexapoda</taxon>
        <taxon>Insecta</taxon>
        <taxon>Pterygota</taxon>
        <taxon>Neoptera</taxon>
        <taxon>Paraneoptera</taxon>
        <taxon>Hemiptera</taxon>
        <taxon>Sternorrhyncha</taxon>
        <taxon>Aphidomorpha</taxon>
        <taxon>Aphidoidea</taxon>
        <taxon>Aphididae</taxon>
        <taxon>Lachninae</taxon>
        <taxon>Cinara</taxon>
    </lineage>
</organism>
<proteinExistence type="inferred from homology"/>
<evidence type="ECO:0000256" key="10">
    <source>
        <dbReference type="ARBA" id="ARBA00046288"/>
    </source>
</evidence>
<comment type="similarity">
    <text evidence="2 11">Belongs to the UDP-glycosyltransferase family.</text>
</comment>
<evidence type="ECO:0000256" key="5">
    <source>
        <dbReference type="ARBA" id="ARBA00022692"/>
    </source>
</evidence>
<evidence type="ECO:0000256" key="7">
    <source>
        <dbReference type="ARBA" id="ARBA00022989"/>
    </source>
</evidence>
<dbReference type="CDD" id="cd03784">
    <property type="entry name" value="GT1_Gtf-like"/>
    <property type="match status" value="1"/>
</dbReference>
<dbReference type="GO" id="GO:0005783">
    <property type="term" value="C:endoplasmic reticulum"/>
    <property type="evidence" value="ECO:0007669"/>
    <property type="project" value="UniProtKB-SubCell"/>
</dbReference>
<evidence type="ECO:0000313" key="14">
    <source>
        <dbReference type="Proteomes" id="UP000325440"/>
    </source>
</evidence>
<dbReference type="InterPro" id="IPR002213">
    <property type="entry name" value="UDP_glucos_trans"/>
</dbReference>